<keyword evidence="7" id="KW-1185">Reference proteome</keyword>
<evidence type="ECO:0000256" key="1">
    <source>
        <dbReference type="ARBA" id="ARBA00009437"/>
    </source>
</evidence>
<reference evidence="6 7" key="1">
    <citation type="submission" date="2020-03" db="EMBL/GenBank/DDBJ databases">
        <title>Rahnella aceri sp. nov., isoated from traditional Jeju Makgeolli.</title>
        <authorList>
            <person name="Kim I.S."/>
            <person name="Jeon D."/>
        </authorList>
    </citation>
    <scope>NUCLEOTIDE SEQUENCE [LARGE SCALE GENOMIC DNA]</scope>
    <source>
        <strain evidence="6 7">Lac-M11</strain>
    </source>
</reference>
<evidence type="ECO:0000313" key="7">
    <source>
        <dbReference type="Proteomes" id="UP000476696"/>
    </source>
</evidence>
<sequence length="309" mass="34713">MTEKSFIENITRARGFDLNLLLYFEAIYAYKSVSKAAKLLCISPSAVSQSLTKLRSFFSDPLFLREGSGLVATTVAENLHNQLSSGFGQLLSSLDYFKDTAAKNKFVIHSTPYAAMRILPKLTSEILNEKLNCEISHISTDGLLDTIEDALTYRKADIVFDTRPYYNFSTVVEPYLIEHTVPICRKDHPRLGSTLTFDEMAIESSTLLNAGSENVKRTQTGIMDFLGQRNFFFSSSSIIVNAAIVENSDVVSFVPVWFAEKFASSFNIKILDCDFCPEPVTMYITYNKASLKSPHFLELLAILNKHKEI</sequence>
<dbReference type="InterPro" id="IPR050389">
    <property type="entry name" value="LysR-type_TF"/>
</dbReference>
<gene>
    <name evidence="6" type="ORF">GW579_02045</name>
</gene>
<dbReference type="AlphaFoldDB" id="A0A6M2B0B2"/>
<dbReference type="GO" id="GO:0003700">
    <property type="term" value="F:DNA-binding transcription factor activity"/>
    <property type="evidence" value="ECO:0007669"/>
    <property type="project" value="InterPro"/>
</dbReference>
<accession>A0A6M2B0B2</accession>
<dbReference type="InterPro" id="IPR000847">
    <property type="entry name" value="LysR_HTH_N"/>
</dbReference>
<dbReference type="PANTHER" id="PTHR30118">
    <property type="entry name" value="HTH-TYPE TRANSCRIPTIONAL REGULATOR LEUO-RELATED"/>
    <property type="match status" value="1"/>
</dbReference>
<keyword evidence="3" id="KW-0238">DNA-binding</keyword>
<organism evidence="6 7">
    <name type="scientific">Rahnella contaminans</name>
    <dbReference type="NCBI Taxonomy" id="2703882"/>
    <lineage>
        <taxon>Bacteria</taxon>
        <taxon>Pseudomonadati</taxon>
        <taxon>Pseudomonadota</taxon>
        <taxon>Gammaproteobacteria</taxon>
        <taxon>Enterobacterales</taxon>
        <taxon>Yersiniaceae</taxon>
        <taxon>Rahnella</taxon>
    </lineage>
</organism>
<dbReference type="Pfam" id="PF00126">
    <property type="entry name" value="HTH_1"/>
    <property type="match status" value="1"/>
</dbReference>
<evidence type="ECO:0000313" key="6">
    <source>
        <dbReference type="EMBL" id="NGX85867.1"/>
    </source>
</evidence>
<dbReference type="InterPro" id="IPR005119">
    <property type="entry name" value="LysR_subst-bd"/>
</dbReference>
<evidence type="ECO:0000259" key="5">
    <source>
        <dbReference type="PROSITE" id="PS50931"/>
    </source>
</evidence>
<dbReference type="PROSITE" id="PS50931">
    <property type="entry name" value="HTH_LYSR"/>
    <property type="match status" value="1"/>
</dbReference>
<evidence type="ECO:0000256" key="3">
    <source>
        <dbReference type="ARBA" id="ARBA00023125"/>
    </source>
</evidence>
<keyword evidence="4" id="KW-0804">Transcription</keyword>
<dbReference type="Proteomes" id="UP000476696">
    <property type="component" value="Unassembled WGS sequence"/>
</dbReference>
<dbReference type="Gene3D" id="3.40.190.10">
    <property type="entry name" value="Periplasmic binding protein-like II"/>
    <property type="match status" value="2"/>
</dbReference>
<evidence type="ECO:0000256" key="2">
    <source>
        <dbReference type="ARBA" id="ARBA00023015"/>
    </source>
</evidence>
<dbReference type="InterPro" id="IPR036390">
    <property type="entry name" value="WH_DNA-bd_sf"/>
</dbReference>
<dbReference type="EMBL" id="JAADJS010000001">
    <property type="protein sequence ID" value="NGX85867.1"/>
    <property type="molecule type" value="Genomic_DNA"/>
</dbReference>
<dbReference type="GO" id="GO:0003677">
    <property type="term" value="F:DNA binding"/>
    <property type="evidence" value="ECO:0007669"/>
    <property type="project" value="UniProtKB-KW"/>
</dbReference>
<comment type="similarity">
    <text evidence="1">Belongs to the LysR transcriptional regulatory family.</text>
</comment>
<dbReference type="RefSeq" id="WP_152326002.1">
    <property type="nucleotide sequence ID" value="NZ_JAADJS010000001.1"/>
</dbReference>
<dbReference type="InterPro" id="IPR036388">
    <property type="entry name" value="WH-like_DNA-bd_sf"/>
</dbReference>
<dbReference type="Gene3D" id="1.10.10.10">
    <property type="entry name" value="Winged helix-like DNA-binding domain superfamily/Winged helix DNA-binding domain"/>
    <property type="match status" value="1"/>
</dbReference>
<feature type="domain" description="HTH lysR-type" evidence="5">
    <location>
        <begin position="16"/>
        <end position="73"/>
    </location>
</feature>
<keyword evidence="2" id="KW-0805">Transcription regulation</keyword>
<name>A0A6M2B0B2_9GAMM</name>
<evidence type="ECO:0000256" key="4">
    <source>
        <dbReference type="ARBA" id="ARBA00023163"/>
    </source>
</evidence>
<dbReference type="SUPFAM" id="SSF46785">
    <property type="entry name" value="Winged helix' DNA-binding domain"/>
    <property type="match status" value="1"/>
</dbReference>
<dbReference type="Pfam" id="PF03466">
    <property type="entry name" value="LysR_substrate"/>
    <property type="match status" value="1"/>
</dbReference>
<protein>
    <submittedName>
        <fullName evidence="6">LysR family transcriptional regulator</fullName>
    </submittedName>
</protein>
<proteinExistence type="inferred from homology"/>
<dbReference type="PANTHER" id="PTHR30118:SF14">
    <property type="entry name" value="LYSR FAMILY TRANSCRIPTIONAL REGULATOR"/>
    <property type="match status" value="1"/>
</dbReference>
<comment type="caution">
    <text evidence="6">The sequence shown here is derived from an EMBL/GenBank/DDBJ whole genome shotgun (WGS) entry which is preliminary data.</text>
</comment>
<dbReference type="SUPFAM" id="SSF53850">
    <property type="entry name" value="Periplasmic binding protein-like II"/>
    <property type="match status" value="1"/>
</dbReference>